<sequence length="251" mass="27913">MELLAFVIAALVLTPLILKQINEYERGVVYTMGKFSGVISPGWRIIIPIFQTFRKVDIRTKAVDVPKQETITKDNVSIKMNAVIYYKVADAAKTINEVEDVYYAISQLAQTTMRRIAGEATLDELLQKREKIAEDILKIIDKTSDVWGIDVEAVELKDIELPESMVRTMAKQAEAERERRATIINSEGEVGAAENLAKAAKIMSASTGALHLRTLNSINDISSDQSNTVVFAVPIEVLKAFEGFSHLVPMK</sequence>
<dbReference type="AlphaFoldDB" id="A0A1F7YND9"/>
<dbReference type="GO" id="GO:0005886">
    <property type="term" value="C:plasma membrane"/>
    <property type="evidence" value="ECO:0007669"/>
    <property type="project" value="InterPro"/>
</dbReference>
<evidence type="ECO:0000313" key="3">
    <source>
        <dbReference type="EMBL" id="OGM28846.1"/>
    </source>
</evidence>
<dbReference type="InterPro" id="IPR043202">
    <property type="entry name" value="Band-7_stomatin-like"/>
</dbReference>
<comment type="caution">
    <text evidence="3">The sequence shown here is derived from an EMBL/GenBank/DDBJ whole genome shotgun (WGS) entry which is preliminary data.</text>
</comment>
<reference evidence="3 4" key="1">
    <citation type="journal article" date="2016" name="Nat. Commun.">
        <title>Thousands of microbial genomes shed light on interconnected biogeochemical processes in an aquifer system.</title>
        <authorList>
            <person name="Anantharaman K."/>
            <person name="Brown C.T."/>
            <person name="Hug L.A."/>
            <person name="Sharon I."/>
            <person name="Castelle C.J."/>
            <person name="Probst A.J."/>
            <person name="Thomas B.C."/>
            <person name="Singh A."/>
            <person name="Wilkins M.J."/>
            <person name="Karaoz U."/>
            <person name="Brodie E.L."/>
            <person name="Williams K.H."/>
            <person name="Hubbard S.S."/>
            <person name="Banfield J.F."/>
        </authorList>
    </citation>
    <scope>NUCLEOTIDE SEQUENCE [LARGE SCALE GENOMIC DNA]</scope>
</reference>
<dbReference type="InterPro" id="IPR001107">
    <property type="entry name" value="Band_7"/>
</dbReference>
<proteinExistence type="inferred from homology"/>
<comment type="similarity">
    <text evidence="1">Belongs to the band 7/mec-2 family.</text>
</comment>
<dbReference type="Pfam" id="PF01145">
    <property type="entry name" value="Band_7"/>
    <property type="match status" value="1"/>
</dbReference>
<protein>
    <recommendedName>
        <fullName evidence="2">Band 7 domain-containing protein</fullName>
    </recommendedName>
</protein>
<dbReference type="STRING" id="1802500.A2801_02690"/>
<dbReference type="EMBL" id="MGGM01000023">
    <property type="protein sequence ID" value="OGM28846.1"/>
    <property type="molecule type" value="Genomic_DNA"/>
</dbReference>
<dbReference type="Gene3D" id="3.30.479.30">
    <property type="entry name" value="Band 7 domain"/>
    <property type="match status" value="1"/>
</dbReference>
<evidence type="ECO:0000313" key="4">
    <source>
        <dbReference type="Proteomes" id="UP000177263"/>
    </source>
</evidence>
<evidence type="ECO:0000259" key="2">
    <source>
        <dbReference type="SMART" id="SM00244"/>
    </source>
</evidence>
<evidence type="ECO:0000256" key="1">
    <source>
        <dbReference type="ARBA" id="ARBA00008164"/>
    </source>
</evidence>
<dbReference type="InterPro" id="IPR001972">
    <property type="entry name" value="Stomatin_HflK_fam"/>
</dbReference>
<feature type="domain" description="Band 7" evidence="2">
    <location>
        <begin position="16"/>
        <end position="173"/>
    </location>
</feature>
<dbReference type="PANTHER" id="PTHR10264">
    <property type="entry name" value="BAND 7 PROTEIN-RELATED"/>
    <property type="match status" value="1"/>
</dbReference>
<organism evidence="3 4">
    <name type="scientific">Candidatus Woesebacteria bacterium RIFCSPHIGHO2_01_FULL_41_10</name>
    <dbReference type="NCBI Taxonomy" id="1802500"/>
    <lineage>
        <taxon>Bacteria</taxon>
        <taxon>Candidatus Woeseibacteriota</taxon>
    </lineage>
</organism>
<name>A0A1F7YND9_9BACT</name>
<accession>A0A1F7YND9</accession>
<dbReference type="InterPro" id="IPR036013">
    <property type="entry name" value="Band_7/SPFH_dom_sf"/>
</dbReference>
<dbReference type="FunFam" id="3.30.479.30:FF:000004">
    <property type="entry name" value="Putative membrane protease family, stomatin"/>
    <property type="match status" value="1"/>
</dbReference>
<dbReference type="SMART" id="SM00244">
    <property type="entry name" value="PHB"/>
    <property type="match status" value="1"/>
</dbReference>
<dbReference type="PANTHER" id="PTHR10264:SF19">
    <property type="entry name" value="AT06885P-RELATED"/>
    <property type="match status" value="1"/>
</dbReference>
<gene>
    <name evidence="3" type="ORF">A2801_02690</name>
</gene>
<dbReference type="SUPFAM" id="SSF117892">
    <property type="entry name" value="Band 7/SPFH domain"/>
    <property type="match status" value="1"/>
</dbReference>
<dbReference type="Gene3D" id="6.10.250.2090">
    <property type="match status" value="1"/>
</dbReference>
<dbReference type="GO" id="GO:0098552">
    <property type="term" value="C:side of membrane"/>
    <property type="evidence" value="ECO:0007669"/>
    <property type="project" value="UniProtKB-ARBA"/>
</dbReference>
<dbReference type="CDD" id="cd08826">
    <property type="entry name" value="SPFH_eoslipins_u1"/>
    <property type="match status" value="1"/>
</dbReference>
<dbReference type="Proteomes" id="UP000177263">
    <property type="component" value="Unassembled WGS sequence"/>
</dbReference>
<dbReference type="PRINTS" id="PR00721">
    <property type="entry name" value="STOMATIN"/>
</dbReference>